<dbReference type="OrthoDB" id="16520at2759"/>
<proteinExistence type="inferred from homology"/>
<dbReference type="Pfam" id="PF00930">
    <property type="entry name" value="DPPIV_N"/>
    <property type="match status" value="1"/>
</dbReference>
<dbReference type="GO" id="GO:0004177">
    <property type="term" value="F:aminopeptidase activity"/>
    <property type="evidence" value="ECO:0007669"/>
    <property type="project" value="UniProtKB-KW"/>
</dbReference>
<dbReference type="SUPFAM" id="SSF53474">
    <property type="entry name" value="alpha/beta-Hydrolases"/>
    <property type="match status" value="1"/>
</dbReference>
<keyword evidence="2" id="KW-0378">Hydrolase</keyword>
<sequence>MNCSWEQIRREIRAYRSSVNPSNIANVKDFCFDERNNRAYFLATDPSRMKTSTLFMVDLPPLKCKKEKTELANKFRDQKFSFTFCSSISHDASESIKPSSLDNFSFIDLSSVNNKTQFKSQQSSALPKIPTVEWKPLLPESCLKEKHFSETLSREEMFVKERRRLALQGITSYQFDSRSSQILFNYGSGIYLGHVSKNVDFYPRPIIPYSSNSVTCSGGIMNFSLAQSPQNNRISPLSSPSINSSSPSSPCCPSLNNTLPPRLDPKLGGRNCDLVAFIRDRDIWVTTLNGLETQLTFCNEHDPDGSSALSCGVAEFVMQEEFHRFTGYYWAPSSASTCMEELVERILYLQISESMVDLVLIPRPGQQGEAEEYRYPKAGTPNAVSDLQIVEFIPRYNEDEEVTTSPVHKRLWGPAALDKLFPWKEYIVRFGWCPNGKSVWVQLLDRLQRRTAIIKIPIANFMSLSEYQKSGGELDNLCASRIEVVFEETSDIWINITDICYFFNDEIISTKNTDTNTSSPCTIQPRLPPTKLIITSESTGFRHLYLVTKPSAESLHYHVRPITAGDWPIVDRPIYVDAKRELVYFTAKKDTPLEAHIYVASCAETADPYSVIRLSELGYSHFVVMDENCERYLDWFSNIKEKPKCGVRYFEWDEGQIFPKVSETLGIFVKGGNEEEVRSNEDKRQNERIPIGEFFNFKNSDGVTIYGCLYRPTNYIQGKKYPTLLSIYGGPKSQMVTNDYKYPRLLRLFLAAHLGFSVVLIDGRGSSDRGLAFESYLKGRMGTVELDDQIAGLEYLSSMNMGIDLERVAITGWSYGGYLSLMALAQHPQIFKLAIAGAPVTQWELYDTAYTERYMGFPEENVEGYHNGNVLTWAEKFPDGENRLLIVHGQIDENVHFKNSELLVSSLVKFNKPHVLQPYPTERHGLRHANVAEHFETLMFFWLVNYL</sequence>
<dbReference type="InterPro" id="IPR002469">
    <property type="entry name" value="Peptidase_S9B_N"/>
</dbReference>
<keyword evidence="3" id="KW-0720">Serine protease</keyword>
<dbReference type="InterPro" id="IPR050278">
    <property type="entry name" value="Serine_Prot_S9B/DPPIV"/>
</dbReference>
<comment type="similarity">
    <text evidence="1">Belongs to the peptidase S9B family.</text>
</comment>
<keyword evidence="7" id="KW-1185">Reference proteome</keyword>
<dbReference type="PANTHER" id="PTHR11731">
    <property type="entry name" value="PROTEASE FAMILY S9B,C DIPEPTIDYL-PEPTIDASE IV-RELATED"/>
    <property type="match status" value="1"/>
</dbReference>
<feature type="domain" description="Peptidase S9 prolyl oligopeptidase catalytic" evidence="4">
    <location>
        <begin position="747"/>
        <end position="947"/>
    </location>
</feature>
<evidence type="ECO:0000256" key="1">
    <source>
        <dbReference type="ARBA" id="ARBA00006150"/>
    </source>
</evidence>
<organism evidence="6 7">
    <name type="scientific">Cetraspora pellucida</name>
    <dbReference type="NCBI Taxonomy" id="1433469"/>
    <lineage>
        <taxon>Eukaryota</taxon>
        <taxon>Fungi</taxon>
        <taxon>Fungi incertae sedis</taxon>
        <taxon>Mucoromycota</taxon>
        <taxon>Glomeromycotina</taxon>
        <taxon>Glomeromycetes</taxon>
        <taxon>Diversisporales</taxon>
        <taxon>Gigasporaceae</taxon>
        <taxon>Cetraspora</taxon>
    </lineage>
</organism>
<dbReference type="GO" id="GO:0006508">
    <property type="term" value="P:proteolysis"/>
    <property type="evidence" value="ECO:0007669"/>
    <property type="project" value="InterPro"/>
</dbReference>
<dbReference type="GO" id="GO:0008239">
    <property type="term" value="F:dipeptidyl-peptidase activity"/>
    <property type="evidence" value="ECO:0007669"/>
    <property type="project" value="TreeGrafter"/>
</dbReference>
<comment type="caution">
    <text evidence="6">The sequence shown here is derived from an EMBL/GenBank/DDBJ whole genome shotgun (WGS) entry which is preliminary data.</text>
</comment>
<evidence type="ECO:0000256" key="2">
    <source>
        <dbReference type="ARBA" id="ARBA00022438"/>
    </source>
</evidence>
<protein>
    <submittedName>
        <fullName evidence="6">6237_t:CDS:1</fullName>
    </submittedName>
</protein>
<keyword evidence="2" id="KW-0645">Protease</keyword>
<name>A0A9N9D2S6_9GLOM</name>
<evidence type="ECO:0000313" key="6">
    <source>
        <dbReference type="EMBL" id="CAG8623128.1"/>
    </source>
</evidence>
<dbReference type="Gene3D" id="2.140.10.30">
    <property type="entry name" value="Dipeptidylpeptidase IV, N-terminal domain"/>
    <property type="match status" value="2"/>
</dbReference>
<dbReference type="InterPro" id="IPR029058">
    <property type="entry name" value="AB_hydrolase_fold"/>
</dbReference>
<gene>
    <name evidence="6" type="ORF">CPELLU_LOCUS8022</name>
</gene>
<dbReference type="SUPFAM" id="SSF82171">
    <property type="entry name" value="DPP6 N-terminal domain-like"/>
    <property type="match status" value="1"/>
</dbReference>
<accession>A0A9N9D2S6</accession>
<keyword evidence="2" id="KW-0031">Aminopeptidase</keyword>
<dbReference type="GO" id="GO:0008236">
    <property type="term" value="F:serine-type peptidase activity"/>
    <property type="evidence" value="ECO:0007669"/>
    <property type="project" value="UniProtKB-KW"/>
</dbReference>
<reference evidence="6" key="1">
    <citation type="submission" date="2021-06" db="EMBL/GenBank/DDBJ databases">
        <authorList>
            <person name="Kallberg Y."/>
            <person name="Tangrot J."/>
            <person name="Rosling A."/>
        </authorList>
    </citation>
    <scope>NUCLEOTIDE SEQUENCE</scope>
    <source>
        <strain evidence="6">FL966</strain>
    </source>
</reference>
<dbReference type="Pfam" id="PF00326">
    <property type="entry name" value="Peptidase_S9"/>
    <property type="match status" value="1"/>
</dbReference>
<evidence type="ECO:0000259" key="4">
    <source>
        <dbReference type="Pfam" id="PF00326"/>
    </source>
</evidence>
<evidence type="ECO:0000313" key="7">
    <source>
        <dbReference type="Proteomes" id="UP000789759"/>
    </source>
</evidence>
<evidence type="ECO:0000256" key="3">
    <source>
        <dbReference type="ARBA" id="ARBA00022825"/>
    </source>
</evidence>
<dbReference type="PANTHER" id="PTHR11731:SF193">
    <property type="entry name" value="DIPEPTIDYL PEPTIDASE 9"/>
    <property type="match status" value="1"/>
</dbReference>
<evidence type="ECO:0000259" key="5">
    <source>
        <dbReference type="Pfam" id="PF00930"/>
    </source>
</evidence>
<feature type="domain" description="Dipeptidylpeptidase IV N-terminal" evidence="5">
    <location>
        <begin position="273"/>
        <end position="640"/>
    </location>
</feature>
<dbReference type="InterPro" id="IPR001375">
    <property type="entry name" value="Peptidase_S9_cat"/>
</dbReference>
<dbReference type="EMBL" id="CAJVQA010005557">
    <property type="protein sequence ID" value="CAG8623128.1"/>
    <property type="molecule type" value="Genomic_DNA"/>
</dbReference>
<dbReference type="Proteomes" id="UP000789759">
    <property type="component" value="Unassembled WGS sequence"/>
</dbReference>
<dbReference type="AlphaFoldDB" id="A0A9N9D2S6"/>
<dbReference type="Gene3D" id="3.40.50.1820">
    <property type="entry name" value="alpha/beta hydrolase"/>
    <property type="match status" value="1"/>
</dbReference>